<dbReference type="AlphaFoldDB" id="A0AAF0WBL9"/>
<accession>A0AAF0WBL9</accession>
<gene>
    <name evidence="1" type="ORF">DCAR_0205640</name>
</gene>
<organism evidence="1 2">
    <name type="scientific">Daucus carota subsp. sativus</name>
    <name type="common">Carrot</name>
    <dbReference type="NCBI Taxonomy" id="79200"/>
    <lineage>
        <taxon>Eukaryota</taxon>
        <taxon>Viridiplantae</taxon>
        <taxon>Streptophyta</taxon>
        <taxon>Embryophyta</taxon>
        <taxon>Tracheophyta</taxon>
        <taxon>Spermatophyta</taxon>
        <taxon>Magnoliopsida</taxon>
        <taxon>eudicotyledons</taxon>
        <taxon>Gunneridae</taxon>
        <taxon>Pentapetalae</taxon>
        <taxon>asterids</taxon>
        <taxon>campanulids</taxon>
        <taxon>Apiales</taxon>
        <taxon>Apiaceae</taxon>
        <taxon>Apioideae</taxon>
        <taxon>Scandiceae</taxon>
        <taxon>Daucinae</taxon>
        <taxon>Daucus</taxon>
        <taxon>Daucus sect. Daucus</taxon>
    </lineage>
</organism>
<dbReference type="EMBL" id="CP093344">
    <property type="protein sequence ID" value="WOG86436.1"/>
    <property type="molecule type" value="Genomic_DNA"/>
</dbReference>
<reference evidence="1" key="2">
    <citation type="submission" date="2022-03" db="EMBL/GenBank/DDBJ databases">
        <title>Draft title - Genomic analysis of global carrot germplasm unveils the trajectory of domestication and the origin of high carotenoid orange carrot.</title>
        <authorList>
            <person name="Iorizzo M."/>
            <person name="Ellison S."/>
            <person name="Senalik D."/>
            <person name="Macko-Podgorni A."/>
            <person name="Grzebelus D."/>
            <person name="Bostan H."/>
            <person name="Rolling W."/>
            <person name="Curaba J."/>
            <person name="Simon P."/>
        </authorList>
    </citation>
    <scope>NUCLEOTIDE SEQUENCE</scope>
    <source>
        <tissue evidence="1">Leaf</tissue>
    </source>
</reference>
<protein>
    <recommendedName>
        <fullName evidence="3">Reverse transcriptase domain-containing protein</fullName>
    </recommendedName>
</protein>
<dbReference type="Proteomes" id="UP000077755">
    <property type="component" value="Chromosome 2"/>
</dbReference>
<reference evidence="1" key="1">
    <citation type="journal article" date="2016" name="Nat. Genet.">
        <title>A high-quality carrot genome assembly provides new insights into carotenoid accumulation and asterid genome evolution.</title>
        <authorList>
            <person name="Iorizzo M."/>
            <person name="Ellison S."/>
            <person name="Senalik D."/>
            <person name="Zeng P."/>
            <person name="Satapoomin P."/>
            <person name="Huang J."/>
            <person name="Bowman M."/>
            <person name="Iovene M."/>
            <person name="Sanseverino W."/>
            <person name="Cavagnaro P."/>
            <person name="Yildiz M."/>
            <person name="Macko-Podgorni A."/>
            <person name="Moranska E."/>
            <person name="Grzebelus E."/>
            <person name="Grzebelus D."/>
            <person name="Ashrafi H."/>
            <person name="Zheng Z."/>
            <person name="Cheng S."/>
            <person name="Spooner D."/>
            <person name="Van Deynze A."/>
            <person name="Simon P."/>
        </authorList>
    </citation>
    <scope>NUCLEOTIDE SEQUENCE</scope>
    <source>
        <tissue evidence="1">Leaf</tissue>
    </source>
</reference>
<evidence type="ECO:0000313" key="2">
    <source>
        <dbReference type="Proteomes" id="UP000077755"/>
    </source>
</evidence>
<keyword evidence="2" id="KW-1185">Reference proteome</keyword>
<dbReference type="PANTHER" id="PTHR33240">
    <property type="entry name" value="OS08G0508500 PROTEIN"/>
    <property type="match status" value="1"/>
</dbReference>
<evidence type="ECO:0008006" key="3">
    <source>
        <dbReference type="Google" id="ProtNLM"/>
    </source>
</evidence>
<proteinExistence type="predicted"/>
<evidence type="ECO:0000313" key="1">
    <source>
        <dbReference type="EMBL" id="WOG86436.1"/>
    </source>
</evidence>
<sequence length="176" mass="20001">MINFLVVKASSTYNAILGRTGIHAFKAIPSTYHMKIKFPTRNGIGEELGDQKMARSCYIGALRSGGTGGQVLPIEDLDVREEEERRGKPAEDLIPISLYTEEPEKVTYIGALLQEDLRQELMRFLRNNRDVFAWTAADMPGIDPLFMTHKLNVNPDRKPIKQKKRNFAPERQEAIK</sequence>
<dbReference type="PANTHER" id="PTHR33240:SF17">
    <property type="entry name" value="EUKARYOTIC PEPTIDE CHAIN RELEASE FACTOR GTP-BINDING SUBUNIT-LIKE"/>
    <property type="match status" value="1"/>
</dbReference>
<name>A0AAF0WBL9_DAUCS</name>